<accession>A0A6A4S8E6</accession>
<evidence type="ECO:0000313" key="4">
    <source>
        <dbReference type="Proteomes" id="UP000438429"/>
    </source>
</evidence>
<feature type="compositionally biased region" description="Basic and acidic residues" evidence="1">
    <location>
        <begin position="36"/>
        <end position="57"/>
    </location>
</feature>
<evidence type="ECO:0000256" key="2">
    <source>
        <dbReference type="SAM" id="SignalP"/>
    </source>
</evidence>
<dbReference type="AlphaFoldDB" id="A0A6A4S8E6"/>
<feature type="signal peptide" evidence="2">
    <location>
        <begin position="1"/>
        <end position="16"/>
    </location>
</feature>
<comment type="caution">
    <text evidence="3">The sequence shown here is derived from an EMBL/GenBank/DDBJ whole genome shotgun (WGS) entry which is preliminary data.</text>
</comment>
<organism evidence="3 4">
    <name type="scientific">Scophthalmus maximus</name>
    <name type="common">Turbot</name>
    <name type="synonym">Psetta maxima</name>
    <dbReference type="NCBI Taxonomy" id="52904"/>
    <lineage>
        <taxon>Eukaryota</taxon>
        <taxon>Metazoa</taxon>
        <taxon>Chordata</taxon>
        <taxon>Craniata</taxon>
        <taxon>Vertebrata</taxon>
        <taxon>Euteleostomi</taxon>
        <taxon>Actinopterygii</taxon>
        <taxon>Neopterygii</taxon>
        <taxon>Teleostei</taxon>
        <taxon>Neoteleostei</taxon>
        <taxon>Acanthomorphata</taxon>
        <taxon>Carangaria</taxon>
        <taxon>Pleuronectiformes</taxon>
        <taxon>Pleuronectoidei</taxon>
        <taxon>Scophthalmidae</taxon>
        <taxon>Scophthalmus</taxon>
    </lineage>
</organism>
<proteinExistence type="predicted"/>
<dbReference type="EMBL" id="VEVO01000017">
    <property type="protein sequence ID" value="KAF0028575.1"/>
    <property type="molecule type" value="Genomic_DNA"/>
</dbReference>
<evidence type="ECO:0000313" key="3">
    <source>
        <dbReference type="EMBL" id="KAF0028575.1"/>
    </source>
</evidence>
<dbReference type="Proteomes" id="UP000438429">
    <property type="component" value="Unassembled WGS sequence"/>
</dbReference>
<keyword evidence="2" id="KW-0732">Signal</keyword>
<reference evidence="3 4" key="1">
    <citation type="submission" date="2019-06" db="EMBL/GenBank/DDBJ databases">
        <title>Draft genomes of female and male turbot (Scophthalmus maximus).</title>
        <authorList>
            <person name="Xu H."/>
            <person name="Xu X.-W."/>
            <person name="Shao C."/>
            <person name="Chen S."/>
        </authorList>
    </citation>
    <scope>NUCLEOTIDE SEQUENCE [LARGE SCALE GENOMIC DNA]</scope>
    <source>
        <strain evidence="3">Ysfricsl-2016a</strain>
        <tissue evidence="3">Blood</tissue>
    </source>
</reference>
<protein>
    <submittedName>
        <fullName evidence="3">Uncharacterized protein</fullName>
    </submittedName>
</protein>
<feature type="region of interest" description="Disordered" evidence="1">
    <location>
        <begin position="31"/>
        <end position="59"/>
    </location>
</feature>
<name>A0A6A4S8E6_SCOMX</name>
<sequence length="104" mass="11782">MLRILLSGVIVPTTLPDLGVESCQVATVTEGQTAAMRRDRPIKGERDKEQEGEDERKRYRLSLSLSPPATLTDKQRMKIVTEREQREVAAQERRSCVHRPPDVA</sequence>
<feature type="region of interest" description="Disordered" evidence="1">
    <location>
        <begin position="83"/>
        <end position="104"/>
    </location>
</feature>
<evidence type="ECO:0000256" key="1">
    <source>
        <dbReference type="SAM" id="MobiDB-lite"/>
    </source>
</evidence>
<feature type="chain" id="PRO_5025515548" evidence="2">
    <location>
        <begin position="17"/>
        <end position="104"/>
    </location>
</feature>
<gene>
    <name evidence="3" type="ORF">F2P81_019662</name>
</gene>